<comment type="similarity">
    <text evidence="3">Belongs to the glycosyl hydrolase 5 (cellulase A) family.</text>
</comment>
<sequence length="322" mass="37244">MKPIIPVLLILVISLSNCNLMAQPVEEHGQLAVEGKYLVDKNEKPIMLSGVSYGWHNWWPRFYNEESVAWLAEDWGCNVVRAALGVGPDSSYLDRKKWSKEKIEAVVNGAIKNDIYVIIDWHSHEFHQQEAIEFFSEMAQKYGDYPHVIYEIFNEPVRDSWEKVKAYSVEVIKAIREHDPDNIILVGNPHWDQDIHLVADSPIEGFDNLMYTVHFYAATHKQELRDRCQYALDKNIPVFISESAGMAANGDGPINYKEWHKWIDFMKENKISWVSWSIADKDETCSMLQKSAADKGNWKKEDLKESGIKTRELLREMAGLKE</sequence>
<dbReference type="STRING" id="1168035.SAMN05444280_10326"/>
<dbReference type="InterPro" id="IPR017853">
    <property type="entry name" value="GH"/>
</dbReference>
<name>A0A1M6BTM4_9BACT</name>
<dbReference type="AlphaFoldDB" id="A0A1M6BTM4"/>
<dbReference type="PANTHER" id="PTHR34142">
    <property type="entry name" value="ENDO-BETA-1,4-GLUCANASE A"/>
    <property type="match status" value="1"/>
</dbReference>
<dbReference type="EMBL" id="FQZE01000003">
    <property type="protein sequence ID" value="SHI52041.1"/>
    <property type="molecule type" value="Genomic_DNA"/>
</dbReference>
<keyword evidence="7" id="KW-1185">Reference proteome</keyword>
<dbReference type="OrthoDB" id="154460at2"/>
<dbReference type="Gene3D" id="3.20.20.80">
    <property type="entry name" value="Glycosidases"/>
    <property type="match status" value="1"/>
</dbReference>
<keyword evidence="4" id="KW-0732">Signal</keyword>
<dbReference type="GO" id="GO:0000272">
    <property type="term" value="P:polysaccharide catabolic process"/>
    <property type="evidence" value="ECO:0007669"/>
    <property type="project" value="InterPro"/>
</dbReference>
<dbReference type="GO" id="GO:0004553">
    <property type="term" value="F:hydrolase activity, hydrolyzing O-glycosyl compounds"/>
    <property type="evidence" value="ECO:0007669"/>
    <property type="project" value="InterPro"/>
</dbReference>
<dbReference type="InterPro" id="IPR001547">
    <property type="entry name" value="Glyco_hydro_5"/>
</dbReference>
<proteinExistence type="inferred from homology"/>
<dbReference type="RefSeq" id="WP_073165084.1">
    <property type="nucleotide sequence ID" value="NZ_FQZE01000003.1"/>
</dbReference>
<protein>
    <submittedName>
        <fullName evidence="6">Endoglucanase</fullName>
    </submittedName>
</protein>
<evidence type="ECO:0000256" key="1">
    <source>
        <dbReference type="ARBA" id="ARBA00022801"/>
    </source>
</evidence>
<keyword evidence="2 3" id="KW-0326">Glycosidase</keyword>
<dbReference type="PANTHER" id="PTHR34142:SF1">
    <property type="entry name" value="GLYCOSIDE HYDROLASE FAMILY 5 DOMAIN-CONTAINING PROTEIN"/>
    <property type="match status" value="1"/>
</dbReference>
<evidence type="ECO:0000313" key="6">
    <source>
        <dbReference type="EMBL" id="SHI52041.1"/>
    </source>
</evidence>
<dbReference type="Pfam" id="PF00150">
    <property type="entry name" value="Cellulase"/>
    <property type="match status" value="1"/>
</dbReference>
<keyword evidence="1 3" id="KW-0378">Hydrolase</keyword>
<organism evidence="6 7">
    <name type="scientific">Tangfeifania diversioriginum</name>
    <dbReference type="NCBI Taxonomy" id="1168035"/>
    <lineage>
        <taxon>Bacteria</taxon>
        <taxon>Pseudomonadati</taxon>
        <taxon>Bacteroidota</taxon>
        <taxon>Bacteroidia</taxon>
        <taxon>Marinilabiliales</taxon>
        <taxon>Prolixibacteraceae</taxon>
        <taxon>Tangfeifania</taxon>
    </lineage>
</organism>
<feature type="chain" id="PRO_5009916138" evidence="4">
    <location>
        <begin position="23"/>
        <end position="322"/>
    </location>
</feature>
<evidence type="ECO:0000256" key="4">
    <source>
        <dbReference type="SAM" id="SignalP"/>
    </source>
</evidence>
<dbReference type="InterPro" id="IPR018087">
    <property type="entry name" value="Glyco_hydro_5_CS"/>
</dbReference>
<evidence type="ECO:0000256" key="2">
    <source>
        <dbReference type="ARBA" id="ARBA00023295"/>
    </source>
</evidence>
<dbReference type="SUPFAM" id="SSF51445">
    <property type="entry name" value="(Trans)glycosidases"/>
    <property type="match status" value="1"/>
</dbReference>
<feature type="signal peptide" evidence="4">
    <location>
        <begin position="1"/>
        <end position="22"/>
    </location>
</feature>
<accession>A0A1M6BTM4</accession>
<reference evidence="6 7" key="1">
    <citation type="submission" date="2016-11" db="EMBL/GenBank/DDBJ databases">
        <authorList>
            <person name="Jaros S."/>
            <person name="Januszkiewicz K."/>
            <person name="Wedrychowicz H."/>
        </authorList>
    </citation>
    <scope>NUCLEOTIDE SEQUENCE [LARGE SCALE GENOMIC DNA]</scope>
    <source>
        <strain evidence="6 7">DSM 27063</strain>
    </source>
</reference>
<dbReference type="PROSITE" id="PS00659">
    <property type="entry name" value="GLYCOSYL_HYDROL_F5"/>
    <property type="match status" value="1"/>
</dbReference>
<evidence type="ECO:0000256" key="3">
    <source>
        <dbReference type="RuleBase" id="RU361153"/>
    </source>
</evidence>
<feature type="domain" description="Glycoside hydrolase family 5" evidence="5">
    <location>
        <begin position="39"/>
        <end position="281"/>
    </location>
</feature>
<evidence type="ECO:0000259" key="5">
    <source>
        <dbReference type="Pfam" id="PF00150"/>
    </source>
</evidence>
<dbReference type="Proteomes" id="UP000184050">
    <property type="component" value="Unassembled WGS sequence"/>
</dbReference>
<gene>
    <name evidence="6" type="ORF">SAMN05444280_10326</name>
</gene>
<evidence type="ECO:0000313" key="7">
    <source>
        <dbReference type="Proteomes" id="UP000184050"/>
    </source>
</evidence>